<comment type="caution">
    <text evidence="1">The sequence shown here is derived from an EMBL/GenBank/DDBJ whole genome shotgun (WGS) entry which is preliminary data.</text>
</comment>
<feature type="non-terminal residue" evidence="1">
    <location>
        <position position="1"/>
    </location>
</feature>
<proteinExistence type="predicted"/>
<evidence type="ECO:0000313" key="2">
    <source>
        <dbReference type="Proteomes" id="UP000186601"/>
    </source>
</evidence>
<organism evidence="1 2">
    <name type="scientific">Hermanssonia centrifuga</name>
    <dbReference type="NCBI Taxonomy" id="98765"/>
    <lineage>
        <taxon>Eukaryota</taxon>
        <taxon>Fungi</taxon>
        <taxon>Dikarya</taxon>
        <taxon>Basidiomycota</taxon>
        <taxon>Agaricomycotina</taxon>
        <taxon>Agaricomycetes</taxon>
        <taxon>Polyporales</taxon>
        <taxon>Meruliaceae</taxon>
        <taxon>Hermanssonia</taxon>
    </lineage>
</organism>
<name>A0A2R6NV72_9APHY</name>
<protein>
    <submittedName>
        <fullName evidence="1">Uncharacterized protein</fullName>
    </submittedName>
</protein>
<dbReference type="AlphaFoldDB" id="A0A2R6NV72"/>
<keyword evidence="2" id="KW-1185">Reference proteome</keyword>
<gene>
    <name evidence="1" type="ORF">PHLCEN_2v7926</name>
</gene>
<dbReference type="Proteomes" id="UP000186601">
    <property type="component" value="Unassembled WGS sequence"/>
</dbReference>
<evidence type="ECO:0000313" key="1">
    <source>
        <dbReference type="EMBL" id="PSR77403.1"/>
    </source>
</evidence>
<accession>A0A2R6NV72</accession>
<dbReference type="EMBL" id="MLYV02000795">
    <property type="protein sequence ID" value="PSR77403.1"/>
    <property type="molecule type" value="Genomic_DNA"/>
</dbReference>
<sequence length="90" mass="9434">GIVFSLIIVRVGLGLSTDATTKNTRRRSFISTLRAAGGLPTPRGGVVSTFDGELDPVVVTITKATRSDGSRTVGEVELVDLPSKHVLGDK</sequence>
<reference evidence="1 2" key="1">
    <citation type="submission" date="2018-02" db="EMBL/GenBank/DDBJ databases">
        <title>Genome sequence of the basidiomycete white-rot fungus Phlebia centrifuga.</title>
        <authorList>
            <person name="Granchi Z."/>
            <person name="Peng M."/>
            <person name="de Vries R.P."/>
            <person name="Hilden K."/>
            <person name="Makela M.R."/>
            <person name="Grigoriev I."/>
            <person name="Riley R."/>
        </authorList>
    </citation>
    <scope>NUCLEOTIDE SEQUENCE [LARGE SCALE GENOMIC DNA]</scope>
    <source>
        <strain evidence="1 2">FBCC195</strain>
    </source>
</reference>